<dbReference type="GO" id="GO:0005886">
    <property type="term" value="C:plasma membrane"/>
    <property type="evidence" value="ECO:0007669"/>
    <property type="project" value="UniProtKB-SubCell"/>
</dbReference>
<feature type="transmembrane region" description="Helical" evidence="6">
    <location>
        <begin position="225"/>
        <end position="246"/>
    </location>
</feature>
<feature type="transmembrane region" description="Helical" evidence="6">
    <location>
        <begin position="285"/>
        <end position="304"/>
    </location>
</feature>
<dbReference type="EMBL" id="FMJC01000002">
    <property type="protein sequence ID" value="SCM74995.1"/>
    <property type="molecule type" value="Genomic_DNA"/>
</dbReference>
<evidence type="ECO:0000256" key="5">
    <source>
        <dbReference type="ARBA" id="ARBA00023136"/>
    </source>
</evidence>
<dbReference type="GO" id="GO:0015658">
    <property type="term" value="F:branched-chain amino acid transmembrane transporter activity"/>
    <property type="evidence" value="ECO:0007669"/>
    <property type="project" value="InterPro"/>
</dbReference>
<dbReference type="Pfam" id="PF02653">
    <property type="entry name" value="BPD_transp_2"/>
    <property type="match status" value="1"/>
</dbReference>
<feature type="transmembrane region" description="Helical" evidence="6">
    <location>
        <begin position="93"/>
        <end position="111"/>
    </location>
</feature>
<evidence type="ECO:0000256" key="4">
    <source>
        <dbReference type="ARBA" id="ARBA00022989"/>
    </source>
</evidence>
<dbReference type="AlphaFoldDB" id="A0A212LBS1"/>
<sequence length="385" mass="41568">MFSLRNTPAGPLTCVLTAVGITVFLALFLMAEEQTTILLYLGVGLFMLLGLKVSGLLDVLLQAARQNESLWTRLMLCMSLALILIFHDDHYSLFLLGTIMTYSVAVLGLNVQLGYAGVINFSAASFFGVGGYTAALLMANAGVPSLLALPLGGVASALTGCILLLPVLRTSGHYAALVTMAFALLFRVFLEVCPWFGGPQGIPVEGLNVLGASFMNDMSIAGLDFSFYAKYDLFALLMLCLTFGFIRRLERSWFGLSMDAVRGDEVASACFGVSIARWKITAFTMGNFISGMAGAFYAMMLAYISPANFSFADSLLFLSILLLGGIGNSWGVLVATAFVVALPEKFQVIQEYRYLIYSSIVLLMIIFRPAGLLPRRVRSYTGGMA</sequence>
<dbReference type="CDD" id="cd06581">
    <property type="entry name" value="TM_PBP1_LivM_like"/>
    <property type="match status" value="1"/>
</dbReference>
<evidence type="ECO:0000256" key="1">
    <source>
        <dbReference type="ARBA" id="ARBA00004651"/>
    </source>
</evidence>
<proteinExistence type="predicted"/>
<feature type="transmembrane region" description="Helical" evidence="6">
    <location>
        <begin position="316"/>
        <end position="342"/>
    </location>
</feature>
<feature type="transmembrane region" description="Helical" evidence="6">
    <location>
        <begin position="118"/>
        <end position="139"/>
    </location>
</feature>
<gene>
    <name evidence="7" type="ORF">KL86DES1_22282</name>
</gene>
<comment type="subcellular location">
    <subcellularLocation>
        <location evidence="1">Cell membrane</location>
        <topology evidence="1">Multi-pass membrane protein</topology>
    </subcellularLocation>
</comment>
<evidence type="ECO:0000256" key="6">
    <source>
        <dbReference type="SAM" id="Phobius"/>
    </source>
</evidence>
<evidence type="ECO:0000256" key="3">
    <source>
        <dbReference type="ARBA" id="ARBA00022692"/>
    </source>
</evidence>
<keyword evidence="2" id="KW-1003">Cell membrane</keyword>
<dbReference type="RefSeq" id="WP_179981427.1">
    <property type="nucleotide sequence ID" value="NZ_LT608333.1"/>
</dbReference>
<accession>A0A212LBS1</accession>
<name>A0A212LBS1_9BACT</name>
<feature type="transmembrane region" description="Helical" evidence="6">
    <location>
        <begin position="354"/>
        <end position="373"/>
    </location>
</feature>
<reference evidence="7" key="1">
    <citation type="submission" date="2016-08" db="EMBL/GenBank/DDBJ databases">
        <authorList>
            <person name="Seilhamer J.J."/>
        </authorList>
    </citation>
    <scope>NUCLEOTIDE SEQUENCE</scope>
    <source>
        <strain evidence="7">86-1</strain>
    </source>
</reference>
<keyword evidence="4 6" id="KW-1133">Transmembrane helix</keyword>
<dbReference type="PANTHER" id="PTHR30482:SF10">
    <property type="entry name" value="HIGH-AFFINITY BRANCHED-CHAIN AMINO ACID TRANSPORT PROTEIN BRAE"/>
    <property type="match status" value="1"/>
</dbReference>
<feature type="transmembrane region" description="Helical" evidence="6">
    <location>
        <begin position="70"/>
        <end position="87"/>
    </location>
</feature>
<protein>
    <submittedName>
        <fullName evidence="7">ABC-type transporter, permease component: HAAT family</fullName>
    </submittedName>
</protein>
<dbReference type="InterPro" id="IPR043428">
    <property type="entry name" value="LivM-like"/>
</dbReference>
<keyword evidence="3 6" id="KW-0812">Transmembrane</keyword>
<feature type="transmembrane region" description="Helical" evidence="6">
    <location>
        <begin position="145"/>
        <end position="167"/>
    </location>
</feature>
<organism evidence="7">
    <name type="scientific">uncultured Desulfovibrio sp</name>
    <dbReference type="NCBI Taxonomy" id="167968"/>
    <lineage>
        <taxon>Bacteria</taxon>
        <taxon>Pseudomonadati</taxon>
        <taxon>Thermodesulfobacteriota</taxon>
        <taxon>Desulfovibrionia</taxon>
        <taxon>Desulfovibrionales</taxon>
        <taxon>Desulfovibrionaceae</taxon>
        <taxon>Desulfovibrio</taxon>
        <taxon>environmental samples</taxon>
    </lineage>
</organism>
<keyword evidence="5 6" id="KW-0472">Membrane</keyword>
<feature type="transmembrane region" description="Helical" evidence="6">
    <location>
        <begin position="174"/>
        <end position="197"/>
    </location>
</feature>
<evidence type="ECO:0000313" key="7">
    <source>
        <dbReference type="EMBL" id="SCM74995.1"/>
    </source>
</evidence>
<dbReference type="InterPro" id="IPR001851">
    <property type="entry name" value="ABC_transp_permease"/>
</dbReference>
<feature type="transmembrane region" description="Helical" evidence="6">
    <location>
        <begin position="12"/>
        <end position="31"/>
    </location>
</feature>
<feature type="transmembrane region" description="Helical" evidence="6">
    <location>
        <begin position="37"/>
        <end position="61"/>
    </location>
</feature>
<dbReference type="PANTHER" id="PTHR30482">
    <property type="entry name" value="HIGH-AFFINITY BRANCHED-CHAIN AMINO ACID TRANSPORT SYSTEM PERMEASE"/>
    <property type="match status" value="1"/>
</dbReference>
<evidence type="ECO:0000256" key="2">
    <source>
        <dbReference type="ARBA" id="ARBA00022475"/>
    </source>
</evidence>